<gene>
    <name evidence="2" type="ORF">ACERZ8_03195</name>
</gene>
<evidence type="ECO:0000313" key="3">
    <source>
        <dbReference type="Proteomes" id="UP001627408"/>
    </source>
</evidence>
<proteinExistence type="predicted"/>
<dbReference type="EMBL" id="JBHDIY010000002">
    <property type="protein sequence ID" value="MFL4468923.1"/>
    <property type="molecule type" value="Genomic_DNA"/>
</dbReference>
<keyword evidence="1" id="KW-1133">Transmembrane helix</keyword>
<keyword evidence="3" id="KW-1185">Reference proteome</keyword>
<dbReference type="RefSeq" id="WP_407590671.1">
    <property type="nucleotide sequence ID" value="NZ_JBHDIY010000002.1"/>
</dbReference>
<accession>A0ABW8UP80</accession>
<feature type="transmembrane region" description="Helical" evidence="1">
    <location>
        <begin position="138"/>
        <end position="157"/>
    </location>
</feature>
<protein>
    <submittedName>
        <fullName evidence="2">Rod shape-determining protein MreD</fullName>
    </submittedName>
</protein>
<dbReference type="Proteomes" id="UP001627408">
    <property type="component" value="Unassembled WGS sequence"/>
</dbReference>
<organism evidence="2 3">
    <name type="scientific">Tateyamaria armeniaca</name>
    <dbReference type="NCBI Taxonomy" id="2518930"/>
    <lineage>
        <taxon>Bacteria</taxon>
        <taxon>Pseudomonadati</taxon>
        <taxon>Pseudomonadota</taxon>
        <taxon>Alphaproteobacteria</taxon>
        <taxon>Rhodobacterales</taxon>
        <taxon>Roseobacteraceae</taxon>
        <taxon>Tateyamaria</taxon>
    </lineage>
</organism>
<keyword evidence="1" id="KW-0812">Transmembrane</keyword>
<evidence type="ECO:0000313" key="2">
    <source>
        <dbReference type="EMBL" id="MFL4468923.1"/>
    </source>
</evidence>
<evidence type="ECO:0000256" key="1">
    <source>
        <dbReference type="SAM" id="Phobius"/>
    </source>
</evidence>
<comment type="caution">
    <text evidence="2">The sequence shown here is derived from an EMBL/GenBank/DDBJ whole genome shotgun (WGS) entry which is preliminary data.</text>
</comment>
<keyword evidence="1" id="KW-0472">Membrane</keyword>
<feature type="transmembrane region" description="Helical" evidence="1">
    <location>
        <begin position="109"/>
        <end position="132"/>
    </location>
</feature>
<reference evidence="2 3" key="1">
    <citation type="submission" date="2024-08" db="EMBL/GenBank/DDBJ databases">
        <title>Tateyamaria sp. nov., isolated from marine algae.</title>
        <authorList>
            <person name="Choi B.J."/>
            <person name="Kim J.M."/>
            <person name="Lee J.K."/>
            <person name="Choi D.G."/>
            <person name="Bayburt H."/>
            <person name="Baek J.H."/>
            <person name="Han D.M."/>
            <person name="Jeon C.O."/>
        </authorList>
    </citation>
    <scope>NUCLEOTIDE SEQUENCE [LARGE SCALE GENOMIC DNA]</scope>
    <source>
        <strain evidence="2 3">KMU-156</strain>
    </source>
</reference>
<name>A0ABW8UP80_9RHOB</name>
<sequence length="179" mass="19313">MNEQVSSRLWTMRLSFGLLVLVILFLHLLPLQTGGGGLIWPDFVLCFALAWSVRRPEFVPAILLAAMFLLSDLLLQRPPGLWAVLALIACEQMKGQSRALRDAPVATEFVSVGIWIVGVGIAYQIILAIMLVDGTPMIPALIQIVVTVLAYPLVVAITHGIMGVRKAAPNELGGKGFGS</sequence>